<protein>
    <recommendedName>
        <fullName evidence="4">ATP-binding protein</fullName>
    </recommendedName>
</protein>
<dbReference type="eggNOG" id="COG0433">
    <property type="taxonomic scope" value="Bacteria"/>
</dbReference>
<evidence type="ECO:0000313" key="3">
    <source>
        <dbReference type="Proteomes" id="UP000037251"/>
    </source>
</evidence>
<organism evidence="2 3">
    <name type="scientific">Streptomyces resistomycificus</name>
    <dbReference type="NCBI Taxonomy" id="67356"/>
    <lineage>
        <taxon>Bacteria</taxon>
        <taxon>Bacillati</taxon>
        <taxon>Actinomycetota</taxon>
        <taxon>Actinomycetes</taxon>
        <taxon>Kitasatosporales</taxon>
        <taxon>Streptomycetaceae</taxon>
        <taxon>Streptomyces</taxon>
        <taxon>Streptomyces aurantiacus group</taxon>
    </lineage>
</organism>
<feature type="compositionally biased region" description="Basic and acidic residues" evidence="1">
    <location>
        <begin position="1438"/>
        <end position="1448"/>
    </location>
</feature>
<dbReference type="OrthoDB" id="9816422at2"/>
<dbReference type="InterPro" id="IPR027417">
    <property type="entry name" value="P-loop_NTPase"/>
</dbReference>
<dbReference type="NCBIfam" id="NF047742">
    <property type="entry name" value="antiphage_MADS8"/>
    <property type="match status" value="1"/>
</dbReference>
<evidence type="ECO:0000256" key="1">
    <source>
        <dbReference type="SAM" id="MobiDB-lite"/>
    </source>
</evidence>
<sequence>MAHGLNEITEAQWRDALEHALLPKLASVLRGREAGHCMRLGDLDVELATRLVRGLRTAVPQSQVFVLGNGTPHLPADVAVSSTKLVELRNPDERGGLRPPLLVFVPPGTRASAEDSFGIATFEQLSLSDVHRNLKASLLREVPDGLRSAVTELLDRLSAEDWPAASNQAAVHYLLTLRENEFDPQVAGAAVFLLGLIPDFELFQDLAVITRKADRNRKTVMRLTDSAATDRQRVLALGLPQNSPAHQAFVRRLVEFAADGGLDEPGSWCRAIAVDQDNWPLAFHNWPQENEPGDEKVGIEVEELSSLPKAGQNQDDLRNHPALERLFGAQYLLPGGLTSLPVTFTVEPDARHIPGLSRFAVQIFAESETDGDSGTTTASPTGFTATASVTKTARTRFKANIKLKRGRSKADWEEGWHFVRVTPLDSNGDAMPVVGVDGTQRPDESDRFYVVPDGEFEDPPVRRSQHAPGLAQAVNKLRFTALAEGRDPARVVCRDIGWAAKTAKTWPLKASFGVAGSVTIDLPIPLAEAEQRMLARPYSLEGPRLTVDATGVAVLGDDETLAVTAEADSDFDAYLQARAELFAAVRRDAEGTAPLVVEATDPRTVRKETDAYAEAYLRAVNRCVRALENPRGSTGDRDRAELALLLRTDTLQVDLTDARGGRRRVIIVAPTHPLRMLWWSGQAALADHWLERLVSENRTTVQERLYSLSTSLVPLGFPLVVPLTTGELTFAGGQLTDFWQVCLPSETADPRGTVSLLAAAVGAASDAAASGLVTGSDLADRVERYVRLHPYADSLVINALGAGRGDLLTAMLTELQSRKHLAHLRYTIRLFADNPAEPWVGEALTDLFSPASGTRSVAAEAFATPGDPLRPKLAIVVRDAADLRHRADEFPAHLSILFDPFGGEQYDIAPGVRTTGRVAAHGLVQELTSVYTEDDEYVAWSRQPRHGATDPLLGTEETGDLLAALPEALSVAVVTVTSGEPRPGHLPQITLRLTPGDRALLHDVHQASDWVITVDRTLGVEYFDHGRADRPEYVIDYSATLQTGLGHHIVVSSRSVDELRALIGPVLADRKLGIEERHVVTFFDQLRELSGSFAFKLAALSESSHSEVLGLALARLYLGSADALRNQILIPLDAHIDLYGEDRRRLASGEAMVRLHRTDLALLDLDAERRTIVCRLVEVKCFSGVGGLGAYEAKKKQIIQQVESSRRVLAEQFDPEVRRADRPLRNLMLRSLLGYYLARANRYGLFNEKAYAEARWLLEHLDHGYSLEFASTGLVFDLGHCGTDSEADGGVTFHRVGKDVVRYLLDMIETEYLGGRVHSTPQQLPIAALGLERSEATESLRPRQRTRDVPDEPAPLRLPADDELEALDSEWEPVPGELEAADGELEADTAHAPTGAEASVGPETPAEPQEPLLTVPMVQSAPASETEPELSSAAPATRQDEPSPRDADGPAQDGDVLLSPDVFLGVSQPTRQYGLLGTTAGRTIALDLNETHTISLFGVQGGGKSYTLGSILEMASLPTPGVNQLSHPLASIVFHYSDTQDYAPEFTSMTRPNSDEAQLTALRARYGAEPAAMSDVVLLAPADKVEDRREEYPDLDVRPLAFASSELQAAHWRFLMGAIGNQSIYIRQLGRIMKAHRRNLTLEAIRQGVEDSPLSDALKQLAFQRLELAAEYIDDSVRLQDLVRPGRLIIVDLRDEYIDKDEALGLFVVLMQLFADATYDGQSFNKLVVFDEAHKYIHSPDLVDGLVASVREMRHKGMSILVASQDPPSVPISLIELSNHMVLHKMISPAWLKHLQKANAALANLTPEKMAGLRPGDAFVWSSKATDEAFTRGAVKVQCRPRVTQHGGATKTALTET</sequence>
<proteinExistence type="predicted"/>
<name>A0A0L8L603_9ACTN</name>
<feature type="region of interest" description="Disordered" evidence="1">
    <location>
        <begin position="1419"/>
        <end position="1457"/>
    </location>
</feature>
<dbReference type="Proteomes" id="UP000037251">
    <property type="component" value="Unassembled WGS sequence"/>
</dbReference>
<accession>A0A0L8L603</accession>
<comment type="caution">
    <text evidence="2">The sequence shown here is derived from an EMBL/GenBank/DDBJ whole genome shotgun (WGS) entry which is preliminary data.</text>
</comment>
<gene>
    <name evidence="2" type="ORF">ADK37_22225</name>
</gene>
<feature type="region of interest" description="Disordered" evidence="1">
    <location>
        <begin position="1335"/>
        <end position="1359"/>
    </location>
</feature>
<dbReference type="EMBL" id="LGUS01000172">
    <property type="protein sequence ID" value="KOG33534.1"/>
    <property type="molecule type" value="Genomic_DNA"/>
</dbReference>
<reference evidence="3" key="1">
    <citation type="submission" date="2015-07" db="EMBL/GenBank/DDBJ databases">
        <authorList>
            <person name="Ju K.-S."/>
            <person name="Doroghazi J.R."/>
            <person name="Metcalf W.W."/>
        </authorList>
    </citation>
    <scope>NUCLEOTIDE SEQUENCE [LARGE SCALE GENOMIC DNA]</scope>
    <source>
        <strain evidence="3">NRRL 2290</strain>
    </source>
</reference>
<dbReference type="RefSeq" id="WP_030039095.1">
    <property type="nucleotide sequence ID" value="NZ_KL575591.1"/>
</dbReference>
<keyword evidence="3" id="KW-1185">Reference proteome</keyword>
<evidence type="ECO:0000313" key="2">
    <source>
        <dbReference type="EMBL" id="KOG33534.1"/>
    </source>
</evidence>
<evidence type="ECO:0008006" key="4">
    <source>
        <dbReference type="Google" id="ProtNLM"/>
    </source>
</evidence>
<dbReference type="PATRIC" id="fig|67356.5.peg.4731"/>
<dbReference type="Gene3D" id="3.40.50.300">
    <property type="entry name" value="P-loop containing nucleotide triphosphate hydrolases"/>
    <property type="match status" value="1"/>
</dbReference>
<dbReference type="STRING" id="67356.AQJ84_20300"/>
<dbReference type="SUPFAM" id="SSF52540">
    <property type="entry name" value="P-loop containing nucleoside triphosphate hydrolases"/>
    <property type="match status" value="1"/>
</dbReference>
<feature type="compositionally biased region" description="Basic and acidic residues" evidence="1">
    <location>
        <begin position="1335"/>
        <end position="1350"/>
    </location>
</feature>